<feature type="domain" description="EF-hand" evidence="5">
    <location>
        <begin position="40"/>
        <end position="75"/>
    </location>
</feature>
<feature type="domain" description="EF-hand" evidence="5">
    <location>
        <begin position="3"/>
        <end position="38"/>
    </location>
</feature>
<evidence type="ECO:0000313" key="7">
    <source>
        <dbReference type="Proteomes" id="UP000019116"/>
    </source>
</evidence>
<protein>
    <recommendedName>
        <fullName evidence="5">EF-hand domain-containing protein</fullName>
    </recommendedName>
</protein>
<reference evidence="6" key="1">
    <citation type="submission" date="2018-08" db="EMBL/GenBank/DDBJ databases">
        <authorList>
            <person name="Rossello M."/>
        </authorList>
    </citation>
    <scope>NUCLEOTIDE SEQUENCE [LARGE SCALE GENOMIC DNA]</scope>
    <source>
        <strain evidence="6">cv. Chinese Spring</strain>
    </source>
</reference>
<dbReference type="Gramene" id="TraesJUL3D03G01939240.1">
    <property type="protein sequence ID" value="TraesJUL3D03G01939240.1.CDS1"/>
    <property type="gene ID" value="TraesJUL3D03G01939240"/>
</dbReference>
<evidence type="ECO:0000259" key="5">
    <source>
        <dbReference type="PROSITE" id="PS50222"/>
    </source>
</evidence>
<dbReference type="GO" id="GO:0043226">
    <property type="term" value="C:organelle"/>
    <property type="evidence" value="ECO:0007669"/>
    <property type="project" value="UniProtKB-ARBA"/>
</dbReference>
<dbReference type="SMART" id="SM00054">
    <property type="entry name" value="EFh"/>
    <property type="match status" value="4"/>
</dbReference>
<dbReference type="InterPro" id="IPR039647">
    <property type="entry name" value="EF_hand_pair_protein_CML-like"/>
</dbReference>
<dbReference type="PROSITE" id="PS50222">
    <property type="entry name" value="EF_HAND_2"/>
    <property type="match status" value="3"/>
</dbReference>
<dbReference type="Gramene" id="TraesKAR3D01G0303820.1">
    <property type="protein sequence ID" value="cds.TraesKAR3D01G0303820.1"/>
    <property type="gene ID" value="TraesKAR3D01G0303820"/>
</dbReference>
<evidence type="ECO:0000256" key="1">
    <source>
        <dbReference type="ARBA" id="ARBA00003291"/>
    </source>
</evidence>
<dbReference type="SMR" id="A0A3B6GW77"/>
<dbReference type="Gramene" id="TraesCAD_scaffold_052576_01G000200.1">
    <property type="protein sequence ID" value="TraesCAD_scaffold_052576_01G000200.1"/>
    <property type="gene ID" value="TraesCAD_scaffold_052576_01G000200"/>
</dbReference>
<dbReference type="Gramene" id="TraesPARA_EIv1.0_1126760.1">
    <property type="protein sequence ID" value="TraesPARA_EIv1.0_1126760.1.CDS1"/>
    <property type="gene ID" value="TraesPARA_EIv1.0_1126760"/>
</dbReference>
<dbReference type="Gramene" id="TraesROB_scaffold_044753_01G000500.1">
    <property type="protein sequence ID" value="TraesROB_scaffold_044753_01G000500.1"/>
    <property type="gene ID" value="TraesROB_scaffold_044753_01G000500"/>
</dbReference>
<dbReference type="Gramene" id="TraesCLE_scaffold_059580_01G000500.1">
    <property type="protein sequence ID" value="TraesCLE_scaffold_059580_01G000500.1"/>
    <property type="gene ID" value="TraesCLE_scaffold_059580_01G000500"/>
</dbReference>
<dbReference type="OMA" id="SAWELRH"/>
<feature type="domain" description="EF-hand" evidence="5">
    <location>
        <begin position="115"/>
        <end position="150"/>
    </location>
</feature>
<dbReference type="Gramene" id="TraesCS3D02G304200.1">
    <property type="protein sequence ID" value="TraesCS3D02G304200.1.cds1"/>
    <property type="gene ID" value="TraesCS3D02G304200"/>
</dbReference>
<evidence type="ECO:0000256" key="2">
    <source>
        <dbReference type="ARBA" id="ARBA00022723"/>
    </source>
</evidence>
<organism evidence="6">
    <name type="scientific">Triticum aestivum</name>
    <name type="common">Wheat</name>
    <dbReference type="NCBI Taxonomy" id="4565"/>
    <lineage>
        <taxon>Eukaryota</taxon>
        <taxon>Viridiplantae</taxon>
        <taxon>Streptophyta</taxon>
        <taxon>Embryophyta</taxon>
        <taxon>Tracheophyta</taxon>
        <taxon>Spermatophyta</taxon>
        <taxon>Magnoliopsida</taxon>
        <taxon>Liliopsida</taxon>
        <taxon>Poales</taxon>
        <taxon>Poaceae</taxon>
        <taxon>BOP clade</taxon>
        <taxon>Pooideae</taxon>
        <taxon>Triticodae</taxon>
        <taxon>Triticeae</taxon>
        <taxon>Triticinae</taxon>
        <taxon>Triticum</taxon>
    </lineage>
</organism>
<dbReference type="Proteomes" id="UP000019116">
    <property type="component" value="Chromosome 3D"/>
</dbReference>
<keyword evidence="4" id="KW-0106">Calcium</keyword>
<accession>A0A3B6GW77</accession>
<dbReference type="STRING" id="4565.A0A3B6GW77"/>
<dbReference type="Gramene" id="TraesCS3D03G0693900.1">
    <property type="protein sequence ID" value="TraesCS3D03G0693900.1.CDS1"/>
    <property type="gene ID" value="TraesCS3D03G0693900"/>
</dbReference>
<dbReference type="InterPro" id="IPR002048">
    <property type="entry name" value="EF_hand_dom"/>
</dbReference>
<dbReference type="Gramene" id="TraesMAC3D03G01919990.1">
    <property type="protein sequence ID" value="TraesMAC3D03G01919990.1.CDS1"/>
    <property type="gene ID" value="TraesMAC3D03G01919990"/>
</dbReference>
<dbReference type="PANTHER" id="PTHR10891">
    <property type="entry name" value="EF-HAND CALCIUM-BINDING DOMAIN CONTAINING PROTEIN"/>
    <property type="match status" value="1"/>
</dbReference>
<evidence type="ECO:0000256" key="4">
    <source>
        <dbReference type="ARBA" id="ARBA00022837"/>
    </source>
</evidence>
<dbReference type="Gene3D" id="1.10.238.10">
    <property type="entry name" value="EF-hand"/>
    <property type="match status" value="2"/>
</dbReference>
<dbReference type="SUPFAM" id="SSF47473">
    <property type="entry name" value="EF-hand"/>
    <property type="match status" value="1"/>
</dbReference>
<evidence type="ECO:0000313" key="6">
    <source>
        <dbReference type="EnsemblPlants" id="TraesCS3D02G304200.1.cds1"/>
    </source>
</evidence>
<dbReference type="Gramene" id="TraesARI3D03G01955070.1">
    <property type="protein sequence ID" value="TraesARI3D03G01955070.1.CDS1"/>
    <property type="gene ID" value="TraesARI3D03G01955070"/>
</dbReference>
<keyword evidence="7" id="KW-1185">Reference proteome</keyword>
<proteinExistence type="predicted"/>
<reference evidence="6" key="2">
    <citation type="submission" date="2018-10" db="UniProtKB">
        <authorList>
            <consortium name="EnsemblPlants"/>
        </authorList>
    </citation>
    <scope>IDENTIFICATION</scope>
</reference>
<dbReference type="GO" id="GO:0005509">
    <property type="term" value="F:calcium ion binding"/>
    <property type="evidence" value="ECO:0007669"/>
    <property type="project" value="InterPro"/>
</dbReference>
<dbReference type="PROSITE" id="PS00018">
    <property type="entry name" value="EF_HAND_1"/>
    <property type="match status" value="3"/>
</dbReference>
<dbReference type="Gramene" id="TraesNOR3D03G01948040.1">
    <property type="protein sequence ID" value="TraesNOR3D03G01948040.1.CDS1"/>
    <property type="gene ID" value="TraesNOR3D03G01948040"/>
</dbReference>
<dbReference type="InterPro" id="IPR011992">
    <property type="entry name" value="EF-hand-dom_pair"/>
</dbReference>
<dbReference type="InterPro" id="IPR018247">
    <property type="entry name" value="EF_Hand_1_Ca_BS"/>
</dbReference>
<sequence>MVSSGERMARAFSSFDRDSDGKISAAELRLCVEATLGDGISAEDAAALVASVDADGDGLLSEEEFLKLVAEEEGGEEDQRRRGLRDAFGVYEVEGRGCITPASLRRALSRLGASRDVGDCRAMIQRFDLNGDGVLTFDEFVHSSMLSRIASRSGRY</sequence>
<dbReference type="Gramene" id="TraesWEE_scaffold_055799_01G000200.1">
    <property type="protein sequence ID" value="TraesWEE_scaffold_055799_01G000200.1"/>
    <property type="gene ID" value="TraesWEE_scaffold_055799_01G000200"/>
</dbReference>
<dbReference type="CDD" id="cd00051">
    <property type="entry name" value="EFh"/>
    <property type="match status" value="2"/>
</dbReference>
<dbReference type="Pfam" id="PF13499">
    <property type="entry name" value="EF-hand_7"/>
    <property type="match status" value="2"/>
</dbReference>
<dbReference type="FunFam" id="1.10.238.10:FF:000178">
    <property type="entry name" value="Calmodulin-2 A"/>
    <property type="match status" value="1"/>
</dbReference>
<dbReference type="Gramene" id="TraesLAC3D03G01863020.1">
    <property type="protein sequence ID" value="TraesLAC3D03G01863020.1.CDS1"/>
    <property type="gene ID" value="TraesLAC3D03G01863020"/>
</dbReference>
<comment type="function">
    <text evidence="1">Potential calcium sensor.</text>
</comment>
<evidence type="ECO:0000256" key="3">
    <source>
        <dbReference type="ARBA" id="ARBA00022737"/>
    </source>
</evidence>
<dbReference type="Gramene" id="TraesSTA3D03G01916460.1">
    <property type="protein sequence ID" value="TraesSTA3D03G01916460.1.CDS1"/>
    <property type="gene ID" value="TraesSTA3D03G01916460"/>
</dbReference>
<dbReference type="AlphaFoldDB" id="A0A3B6GW77"/>
<dbReference type="Gramene" id="TraesLDM3D03G01919640.1">
    <property type="protein sequence ID" value="TraesLDM3D03G01919640.1.CDS1"/>
    <property type="gene ID" value="TraesLDM3D03G01919640"/>
</dbReference>
<dbReference type="OrthoDB" id="10348589at2759"/>
<keyword evidence="2" id="KW-0479">Metal-binding</keyword>
<dbReference type="Gramene" id="TraesJAG3D03G01929550.1">
    <property type="protein sequence ID" value="TraesJAG3D03G01929550.1.CDS1"/>
    <property type="gene ID" value="TraesJAG3D03G01929550"/>
</dbReference>
<keyword evidence="3" id="KW-0677">Repeat</keyword>
<name>A0A3B6GW77_WHEAT</name>
<dbReference type="EnsemblPlants" id="TraesCS3D02G304200.1">
    <property type="protein sequence ID" value="TraesCS3D02G304200.1.cds1"/>
    <property type="gene ID" value="TraesCS3D02G304200"/>
</dbReference>